<dbReference type="OrthoDB" id="5192877at2"/>
<sequence length="267" mass="28381">MFPRSLAGSALPADQQSVIPSVRGLPWWGAVLVATSFTVVGAVISADSTPPLGRVFKVFLVVGVVLAALAVRRRALFTAAVQPPLIAFIVGIVALFSQHEGGTDKKTIILKVVLPIATAFPWMVIAFVAALLVVLVRLFFTGPESKRPFGGVEGLKKRLAGGKAAKPAPAKRKPTTDRTSTTKAREDSRPQKPGRAPRSAAPSERVPAKAAAKPAPQPQRRRPTPKPAPAERTRATPQKIPASQRRTAGQQLRERGQIEDLAAGLDD</sequence>
<comment type="caution">
    <text evidence="4">The sequence shown here is derived from an EMBL/GenBank/DDBJ whole genome shotgun (WGS) entry which is preliminary data.</text>
</comment>
<dbReference type="EMBL" id="BAOP01000001">
    <property type="protein sequence ID" value="GAC77913.1"/>
    <property type="molecule type" value="Genomic_DNA"/>
</dbReference>
<feature type="domain" description="DUF6542" evidence="3">
    <location>
        <begin position="24"/>
        <end position="141"/>
    </location>
</feature>
<evidence type="ECO:0000259" key="3">
    <source>
        <dbReference type="Pfam" id="PF20177"/>
    </source>
</evidence>
<name>M3V9G4_GORML</name>
<feature type="transmembrane region" description="Helical" evidence="2">
    <location>
        <begin position="25"/>
        <end position="46"/>
    </location>
</feature>
<dbReference type="Proteomes" id="UP000035009">
    <property type="component" value="Unassembled WGS sequence"/>
</dbReference>
<dbReference type="Pfam" id="PF20177">
    <property type="entry name" value="DUF6542"/>
    <property type="match status" value="1"/>
</dbReference>
<evidence type="ECO:0000313" key="4">
    <source>
        <dbReference type="EMBL" id="GAC77913.1"/>
    </source>
</evidence>
<feature type="transmembrane region" description="Helical" evidence="2">
    <location>
        <begin position="52"/>
        <end position="71"/>
    </location>
</feature>
<evidence type="ECO:0000313" key="5">
    <source>
        <dbReference type="Proteomes" id="UP000035009"/>
    </source>
</evidence>
<feature type="transmembrane region" description="Helical" evidence="2">
    <location>
        <begin position="76"/>
        <end position="96"/>
    </location>
</feature>
<accession>M3V9G4</accession>
<keyword evidence="2" id="KW-0812">Transmembrane</keyword>
<keyword evidence="2" id="KW-1133">Transmembrane helix</keyword>
<keyword evidence="5" id="KW-1185">Reference proteome</keyword>
<keyword evidence="2" id="KW-0472">Membrane</keyword>
<feature type="transmembrane region" description="Helical" evidence="2">
    <location>
        <begin position="116"/>
        <end position="140"/>
    </location>
</feature>
<gene>
    <name evidence="4" type="ORF">GM1_001_00370</name>
</gene>
<dbReference type="eggNOG" id="ENOG50348VF">
    <property type="taxonomic scope" value="Bacteria"/>
</dbReference>
<dbReference type="AlphaFoldDB" id="M3V9G4"/>
<dbReference type="InterPro" id="IPR046672">
    <property type="entry name" value="DUF6542"/>
</dbReference>
<evidence type="ECO:0000256" key="2">
    <source>
        <dbReference type="SAM" id="Phobius"/>
    </source>
</evidence>
<feature type="region of interest" description="Disordered" evidence="1">
    <location>
        <begin position="160"/>
        <end position="267"/>
    </location>
</feature>
<proteinExistence type="predicted"/>
<dbReference type="STRING" id="410332.SAMN04488550_3303"/>
<dbReference type="RefSeq" id="WP_008375682.1">
    <property type="nucleotide sequence ID" value="NZ_BAOP01000001.1"/>
</dbReference>
<reference evidence="4 5" key="1">
    <citation type="submission" date="2013-02" db="EMBL/GenBank/DDBJ databases">
        <title>Whole genome shotgun sequence of Gordonia malaquae NBRC 108250.</title>
        <authorList>
            <person name="Yoshida I."/>
            <person name="Hosoyama A."/>
            <person name="Tsuchikane K."/>
            <person name="Ando Y."/>
            <person name="Baba S."/>
            <person name="Ohji S."/>
            <person name="Hamada M."/>
            <person name="Tamura T."/>
            <person name="Yamazoe A."/>
            <person name="Yamazaki S."/>
            <person name="Fujita N."/>
        </authorList>
    </citation>
    <scope>NUCLEOTIDE SEQUENCE [LARGE SCALE GENOMIC DNA]</scope>
    <source>
        <strain evidence="4 5">NBRC 108250</strain>
    </source>
</reference>
<evidence type="ECO:0000256" key="1">
    <source>
        <dbReference type="SAM" id="MobiDB-lite"/>
    </source>
</evidence>
<organism evidence="4 5">
    <name type="scientific">Gordonia malaquae NBRC 108250</name>
    <dbReference type="NCBI Taxonomy" id="1223542"/>
    <lineage>
        <taxon>Bacteria</taxon>
        <taxon>Bacillati</taxon>
        <taxon>Actinomycetota</taxon>
        <taxon>Actinomycetes</taxon>
        <taxon>Mycobacteriales</taxon>
        <taxon>Gordoniaceae</taxon>
        <taxon>Gordonia</taxon>
    </lineage>
</organism>
<protein>
    <recommendedName>
        <fullName evidence="3">DUF6542 domain-containing protein</fullName>
    </recommendedName>
</protein>